<accession>C8XD01</accession>
<name>C8XD01_NAKMY</name>
<dbReference type="OrthoDB" id="65624at2"/>
<dbReference type="SUPFAM" id="SSF53335">
    <property type="entry name" value="S-adenosyl-L-methionine-dependent methyltransferases"/>
    <property type="match status" value="1"/>
</dbReference>
<dbReference type="EMBL" id="CP001737">
    <property type="protein sequence ID" value="ACV79604.1"/>
    <property type="molecule type" value="Genomic_DNA"/>
</dbReference>
<evidence type="ECO:0000313" key="2">
    <source>
        <dbReference type="Proteomes" id="UP000002218"/>
    </source>
</evidence>
<proteinExistence type="predicted"/>
<protein>
    <submittedName>
        <fullName evidence="1">Uncharacterized protein</fullName>
    </submittedName>
</protein>
<dbReference type="KEGG" id="nml:Namu_3273"/>
<dbReference type="STRING" id="479431.Namu_3273"/>
<dbReference type="Proteomes" id="UP000002218">
    <property type="component" value="Chromosome"/>
</dbReference>
<dbReference type="InterPro" id="IPR029063">
    <property type="entry name" value="SAM-dependent_MTases_sf"/>
</dbReference>
<dbReference type="eggNOG" id="COG2226">
    <property type="taxonomic scope" value="Bacteria"/>
</dbReference>
<reference evidence="2" key="1">
    <citation type="submission" date="2009-09" db="EMBL/GenBank/DDBJ databases">
        <title>The complete genome of Nakamurella multipartita DSM 44233.</title>
        <authorList>
            <consortium name="US DOE Joint Genome Institute (JGI-PGF)"/>
            <person name="Lucas S."/>
            <person name="Copeland A."/>
            <person name="Lapidus A."/>
            <person name="Glavina del Rio T."/>
            <person name="Dalin E."/>
            <person name="Tice H."/>
            <person name="Bruce D."/>
            <person name="Goodwin L."/>
            <person name="Pitluck S."/>
            <person name="Kyrpides N."/>
            <person name="Mavromatis K."/>
            <person name="Ivanova N."/>
            <person name="Ovchinnikova G."/>
            <person name="Sims D."/>
            <person name="Meincke L."/>
            <person name="Brettin T."/>
            <person name="Detter J.C."/>
            <person name="Han C."/>
            <person name="Larimer F."/>
            <person name="Land M."/>
            <person name="Hauser L."/>
            <person name="Markowitz V."/>
            <person name="Cheng J.-F."/>
            <person name="Hugenholtz P."/>
            <person name="Woyke T."/>
            <person name="Wu D."/>
            <person name="Klenk H.-P."/>
            <person name="Eisen J.A."/>
        </authorList>
    </citation>
    <scope>NUCLEOTIDE SEQUENCE [LARGE SCALE GENOMIC DNA]</scope>
    <source>
        <strain evidence="2">ATCC 700099 / DSM 44233 / CIP 104796 / JCM 9543 / NBRC 105858 / Y-104</strain>
    </source>
</reference>
<sequence length="133" mass="14884">MGWYRERVLPGIHNRVLDTEAIGRIRDRVCAPLHGRVVEIGFGSGLNVPHYPPAVTRVHAIEPSARARDPDVRRWQQRLNPLNRRLSGCRLDTGVPAVLRDGGLHVGAGREYYLPGAARWAAYLYEGTARTPQ</sequence>
<keyword evidence="2" id="KW-1185">Reference proteome</keyword>
<organism evidence="1 2">
    <name type="scientific">Nakamurella multipartita (strain ATCC 700099 / DSM 44233 / CIP 104796 / JCM 9543 / NBRC 105858 / Y-104)</name>
    <name type="common">Microsphaera multipartita</name>
    <dbReference type="NCBI Taxonomy" id="479431"/>
    <lineage>
        <taxon>Bacteria</taxon>
        <taxon>Bacillati</taxon>
        <taxon>Actinomycetota</taxon>
        <taxon>Actinomycetes</taxon>
        <taxon>Nakamurellales</taxon>
        <taxon>Nakamurellaceae</taxon>
        <taxon>Nakamurella</taxon>
    </lineage>
</organism>
<evidence type="ECO:0000313" key="1">
    <source>
        <dbReference type="EMBL" id="ACV79604.1"/>
    </source>
</evidence>
<gene>
    <name evidence="1" type="ordered locus">Namu_3273</name>
</gene>
<dbReference type="AlphaFoldDB" id="C8XD01"/>
<dbReference type="HOGENOM" id="CLU_1904481_0_0_11"/>
<reference evidence="1 2" key="2">
    <citation type="journal article" date="2010" name="Stand. Genomic Sci.">
        <title>Complete genome sequence of Nakamurella multipartita type strain (Y-104).</title>
        <authorList>
            <person name="Tice H."/>
            <person name="Mayilraj S."/>
            <person name="Sims D."/>
            <person name="Lapidus A."/>
            <person name="Nolan M."/>
            <person name="Lucas S."/>
            <person name="Glavina Del Rio T."/>
            <person name="Copeland A."/>
            <person name="Cheng J.F."/>
            <person name="Meincke L."/>
            <person name="Bruce D."/>
            <person name="Goodwin L."/>
            <person name="Pitluck S."/>
            <person name="Ivanova N."/>
            <person name="Mavromatis K."/>
            <person name="Ovchinnikova G."/>
            <person name="Pati A."/>
            <person name="Chen A."/>
            <person name="Palaniappan K."/>
            <person name="Land M."/>
            <person name="Hauser L."/>
            <person name="Chang Y.J."/>
            <person name="Jeffries C.D."/>
            <person name="Detter J.C."/>
            <person name="Brettin T."/>
            <person name="Rohde M."/>
            <person name="Goker M."/>
            <person name="Bristow J."/>
            <person name="Eisen J.A."/>
            <person name="Markowitz V."/>
            <person name="Hugenholtz P."/>
            <person name="Kyrpides N.C."/>
            <person name="Klenk H.P."/>
            <person name="Chen F."/>
        </authorList>
    </citation>
    <scope>NUCLEOTIDE SEQUENCE [LARGE SCALE GENOMIC DNA]</scope>
    <source>
        <strain evidence="2">ATCC 700099 / DSM 44233 / CIP 104796 / JCM 9543 / NBRC 105858 / Y-104</strain>
    </source>
</reference>
<dbReference type="InParanoid" id="C8XD01"/>